<evidence type="ECO:0000313" key="1">
    <source>
        <dbReference type="EMBL" id="KAF6171615.1"/>
    </source>
</evidence>
<reference evidence="1 2" key="1">
    <citation type="journal article" date="2020" name="IScience">
        <title>Genome Sequencing of the Endangered Kingdonia uniflora (Circaeasteraceae, Ranunculales) Reveals Potential Mechanisms of Evolutionary Specialization.</title>
        <authorList>
            <person name="Sun Y."/>
            <person name="Deng T."/>
            <person name="Zhang A."/>
            <person name="Moore M.J."/>
            <person name="Landis J.B."/>
            <person name="Lin N."/>
            <person name="Zhang H."/>
            <person name="Zhang X."/>
            <person name="Huang J."/>
            <person name="Zhang X."/>
            <person name="Sun H."/>
            <person name="Wang H."/>
        </authorList>
    </citation>
    <scope>NUCLEOTIDE SEQUENCE [LARGE SCALE GENOMIC DNA]</scope>
    <source>
        <strain evidence="1">TB1705</strain>
        <tissue evidence="1">Leaf</tissue>
    </source>
</reference>
<dbReference type="AlphaFoldDB" id="A0A7J7NWP0"/>
<keyword evidence="2" id="KW-1185">Reference proteome</keyword>
<dbReference type="Proteomes" id="UP000541444">
    <property type="component" value="Unassembled WGS sequence"/>
</dbReference>
<sequence>MSDCIDQLTAELAESKARHLKDNKRAAVTHQAFKKIVVHEQEKCDGEALHQRKLSALVVFFVDEIKFLQVERELMQDCFYGRTCVCKLDISSIDPIGVMDRGIGITTTEQIA</sequence>
<dbReference type="EMBL" id="JACGCM010000470">
    <property type="protein sequence ID" value="KAF6171615.1"/>
    <property type="molecule type" value="Genomic_DNA"/>
</dbReference>
<comment type="caution">
    <text evidence="1">The sequence shown here is derived from an EMBL/GenBank/DDBJ whole genome shotgun (WGS) entry which is preliminary data.</text>
</comment>
<accession>A0A7J7NWP0</accession>
<gene>
    <name evidence="1" type="ORF">GIB67_038856</name>
</gene>
<organism evidence="1 2">
    <name type="scientific">Kingdonia uniflora</name>
    <dbReference type="NCBI Taxonomy" id="39325"/>
    <lineage>
        <taxon>Eukaryota</taxon>
        <taxon>Viridiplantae</taxon>
        <taxon>Streptophyta</taxon>
        <taxon>Embryophyta</taxon>
        <taxon>Tracheophyta</taxon>
        <taxon>Spermatophyta</taxon>
        <taxon>Magnoliopsida</taxon>
        <taxon>Ranunculales</taxon>
        <taxon>Circaeasteraceae</taxon>
        <taxon>Kingdonia</taxon>
    </lineage>
</organism>
<evidence type="ECO:0000313" key="2">
    <source>
        <dbReference type="Proteomes" id="UP000541444"/>
    </source>
</evidence>
<protein>
    <submittedName>
        <fullName evidence="1">Uncharacterized protein</fullName>
    </submittedName>
</protein>
<proteinExistence type="predicted"/>
<name>A0A7J7NWP0_9MAGN</name>